<comment type="caution">
    <text evidence="1">The sequence shown here is derived from an EMBL/GenBank/DDBJ whole genome shotgun (WGS) entry which is preliminary data.</text>
</comment>
<dbReference type="EMBL" id="MTHB01000170">
    <property type="protein sequence ID" value="OXC75520.1"/>
    <property type="molecule type" value="Genomic_DNA"/>
</dbReference>
<evidence type="ECO:0000313" key="2">
    <source>
        <dbReference type="Proteomes" id="UP000214720"/>
    </source>
</evidence>
<dbReference type="OrthoDB" id="9004613at2"/>
<evidence type="ECO:0000313" key="1">
    <source>
        <dbReference type="EMBL" id="OXC75520.1"/>
    </source>
</evidence>
<dbReference type="Proteomes" id="UP000214720">
    <property type="component" value="Unassembled WGS sequence"/>
</dbReference>
<accession>A0A226WXM3</accession>
<sequence>MWLFALFQAETSFGRVVKMGTFGAAAAAFYAGLTSTPQSGVQIALSLAVIAALWLHGYREGRRSSYASAQCDAEIREDEGRIRVAGGGVDLILHLASRTLTVNKVAKRFVSTDAPGEFQRLRSGRFEWPFRALALEPELVSNARSVGAVSGASAGRWTGEERTASASDAGETTALAGERAIGVYWKHPGHGDRLLFSVTGPAGKYEAIDRVFSIFAAWIDHEDEARRAIEHRHQAEAWQRDWEAKRLAEELDHTRRRGGSAFDEADPHMRIAAKAAKAAKAITPSSRW</sequence>
<organism evidence="1 2">
    <name type="scientific">Caballeronia sordidicola</name>
    <name type="common">Burkholderia sordidicola</name>
    <dbReference type="NCBI Taxonomy" id="196367"/>
    <lineage>
        <taxon>Bacteria</taxon>
        <taxon>Pseudomonadati</taxon>
        <taxon>Pseudomonadota</taxon>
        <taxon>Betaproteobacteria</taxon>
        <taxon>Burkholderiales</taxon>
        <taxon>Burkholderiaceae</taxon>
        <taxon>Caballeronia</taxon>
    </lineage>
</organism>
<reference evidence="2" key="1">
    <citation type="submission" date="2017-01" db="EMBL/GenBank/DDBJ databases">
        <title>Genome Analysis of Deinococcus marmoris KOPRI26562.</title>
        <authorList>
            <person name="Kim J.H."/>
            <person name="Oh H.-M."/>
        </authorList>
    </citation>
    <scope>NUCLEOTIDE SEQUENCE [LARGE SCALE GENOMIC DNA]</scope>
    <source>
        <strain evidence="2">PAMC 26633</strain>
    </source>
</reference>
<dbReference type="RefSeq" id="WP_089163134.1">
    <property type="nucleotide sequence ID" value="NZ_MTHB01000170.1"/>
</dbReference>
<gene>
    <name evidence="1" type="ORF">BSU04_26565</name>
</gene>
<proteinExistence type="predicted"/>
<dbReference type="AlphaFoldDB" id="A0A226WXM3"/>
<name>A0A226WXM3_CABSO</name>
<protein>
    <submittedName>
        <fullName evidence="1">Uncharacterized protein</fullName>
    </submittedName>
</protein>